<dbReference type="RefSeq" id="WP_007127133.1">
    <property type="nucleotide sequence ID" value="NZ_AZFO01000030.1"/>
</dbReference>
<dbReference type="EMBL" id="ACGU01000057">
    <property type="protein sequence ID" value="EEJ71866.1"/>
    <property type="molecule type" value="Genomic_DNA"/>
</dbReference>
<protein>
    <submittedName>
        <fullName evidence="1">Uncharacterized protein</fullName>
    </submittedName>
</protein>
<dbReference type="PATRIC" id="fig|525365.8.peg.1241"/>
<proteinExistence type="predicted"/>
<dbReference type="OrthoDB" id="2285376at2"/>
<evidence type="ECO:0000313" key="2">
    <source>
        <dbReference type="Proteomes" id="UP000005583"/>
    </source>
</evidence>
<evidence type="ECO:0000313" key="1">
    <source>
        <dbReference type="EMBL" id="EEJ71866.1"/>
    </source>
</evidence>
<accession>C2ENN6</accession>
<sequence length="203" mass="23752">MKIERWQGISGKIVHDGKNALLVDDDEQLDEKELAKRLEENGKPVEEVRKATFRKTLKKQVKLEPIKLSSWFNRKNDNQNANKSAKLKSDKPVHQYKQIKTELLFFGESFLEGFLDFYGLEVNNALGRYEKNLHVLEIQDLSRSEKEYYLATTNKQGNLRIATESLPSQQIAQRELDKFYGQEPKQEEYVELTNAQKREEDES</sequence>
<reference evidence="1 2" key="1">
    <citation type="submission" date="2009-01" db="EMBL/GenBank/DDBJ databases">
        <authorList>
            <person name="Qin X."/>
            <person name="Bachman B."/>
            <person name="Battles P."/>
            <person name="Bell A."/>
            <person name="Bess C."/>
            <person name="Bickham C."/>
            <person name="Chaboub L."/>
            <person name="Chen D."/>
            <person name="Coyle M."/>
            <person name="Deiros D.R."/>
            <person name="Dinh H."/>
            <person name="Forbes L."/>
            <person name="Fowler G."/>
            <person name="Francisco L."/>
            <person name="Fu Q."/>
            <person name="Gubbala S."/>
            <person name="Hale W."/>
            <person name="Han Y."/>
            <person name="Hemphill L."/>
            <person name="Highlander S.K."/>
            <person name="Hirani K."/>
            <person name="Hogues M."/>
            <person name="Jackson L."/>
            <person name="Jakkamsetti A."/>
            <person name="Javaid M."/>
            <person name="Jiang H."/>
            <person name="Korchina V."/>
            <person name="Kovar C."/>
            <person name="Lara F."/>
            <person name="Lee S."/>
            <person name="Mata R."/>
            <person name="Mathew T."/>
            <person name="Moen C."/>
            <person name="Morales K."/>
            <person name="Munidasa M."/>
            <person name="Nazareth L."/>
            <person name="Ngo R."/>
            <person name="Nguyen L."/>
            <person name="Okwuonu G."/>
            <person name="Ongeri F."/>
            <person name="Patil S."/>
            <person name="Petrosino J."/>
            <person name="Pham C."/>
            <person name="Pham P."/>
            <person name="Pu L.-L."/>
            <person name="Puazo M."/>
            <person name="Raj R."/>
            <person name="Reid J."/>
            <person name="Rouhana J."/>
            <person name="Saada N."/>
            <person name="Shang Y."/>
            <person name="Simmons D."/>
            <person name="Thornton R."/>
            <person name="Warren J."/>
            <person name="Weissenberger G."/>
            <person name="Zhang J."/>
            <person name="Zhang L."/>
            <person name="Zhou C."/>
            <person name="Zhu D."/>
            <person name="Muzny D."/>
            <person name="Worley K."/>
            <person name="Gibbs R."/>
        </authorList>
    </citation>
    <scope>NUCLEOTIDE SEQUENCE [LARGE SCALE GENOMIC DNA]</scope>
    <source>
        <strain evidence="1 2">DSM 16047</strain>
    </source>
</reference>
<name>C2ENN6_9LACO</name>
<keyword evidence="2" id="KW-1185">Reference proteome</keyword>
<organism evidence="1 2">
    <name type="scientific">Lactobacillus ultunensis DSM 16047</name>
    <dbReference type="NCBI Taxonomy" id="525365"/>
    <lineage>
        <taxon>Bacteria</taxon>
        <taxon>Bacillati</taxon>
        <taxon>Bacillota</taxon>
        <taxon>Bacilli</taxon>
        <taxon>Lactobacillales</taxon>
        <taxon>Lactobacillaceae</taxon>
        <taxon>Lactobacillus</taxon>
    </lineage>
</organism>
<comment type="caution">
    <text evidence="1">The sequence shown here is derived from an EMBL/GenBank/DDBJ whole genome shotgun (WGS) entry which is preliminary data.</text>
</comment>
<gene>
    <name evidence="1" type="ORF">HMPREF0548_1282</name>
</gene>
<dbReference type="Proteomes" id="UP000005583">
    <property type="component" value="Unassembled WGS sequence"/>
</dbReference>
<dbReference type="AlphaFoldDB" id="C2ENN6"/>
<dbReference type="STRING" id="525365.HMPREF0548_1282"/>
<dbReference type="HOGENOM" id="CLU_100132_0_0_9"/>
<dbReference type="eggNOG" id="ENOG50309KE">
    <property type="taxonomic scope" value="Bacteria"/>
</dbReference>